<evidence type="ECO:0000313" key="2">
    <source>
        <dbReference type="EMBL" id="KWX00483.1"/>
    </source>
</evidence>
<gene>
    <name evidence="2" type="ORF">TH66_17135</name>
    <name evidence="3" type="ORF">TR74_23650</name>
</gene>
<sequence>MAGDVIAPWAYAALGASSIVAPAATAATAVRNAIRRLVEVLLLSCRADGTGCALMPVGAPEHRSLVRSHFPAGVQG</sequence>
<reference evidence="2 5" key="1">
    <citation type="submission" date="2015-02" db="EMBL/GenBank/DDBJ databases">
        <title>Physiological reanalysis, assessment of diazotrophy, and genome sequences of multiple isolates of Streptomyces thermoautotrophicus.</title>
        <authorList>
            <person name="MacKellar D.C."/>
            <person name="Lieber L."/>
            <person name="Norman J."/>
            <person name="Bolger A."/>
            <person name="Tobin C."/>
            <person name="Murray J.W."/>
            <person name="Prell J."/>
        </authorList>
    </citation>
    <scope>NUCLEOTIDE SEQUENCE [LARGE SCALE GENOMIC DNA]</scope>
    <source>
        <strain evidence="2 5">UBT1</strain>
    </source>
</reference>
<accession>A0A132MRK9</accession>
<evidence type="ECO:0000313" key="5">
    <source>
        <dbReference type="Proteomes" id="UP000070659"/>
    </source>
</evidence>
<dbReference type="Proteomes" id="UP000070598">
    <property type="component" value="Unassembled WGS sequence"/>
</dbReference>
<dbReference type="Proteomes" id="UP000070659">
    <property type="component" value="Unassembled WGS sequence"/>
</dbReference>
<evidence type="ECO:0000313" key="4">
    <source>
        <dbReference type="Proteomes" id="UP000070598"/>
    </source>
</evidence>
<evidence type="ECO:0000256" key="1">
    <source>
        <dbReference type="SAM" id="Phobius"/>
    </source>
</evidence>
<dbReference type="PATRIC" id="fig|1469144.8.peg.2486"/>
<keyword evidence="1" id="KW-0812">Transmembrane</keyword>
<dbReference type="EMBL" id="JYIJ01000018">
    <property type="protein sequence ID" value="KWX00483.1"/>
    <property type="molecule type" value="Genomic_DNA"/>
</dbReference>
<proteinExistence type="predicted"/>
<protein>
    <submittedName>
        <fullName evidence="2">Uncharacterized protein</fullName>
    </submittedName>
</protein>
<reference evidence="4" key="2">
    <citation type="submission" date="2015-02" db="EMBL/GenBank/DDBJ databases">
        <title>Physiological reanalysis, assessment of diazotrophy, and genome sequences of multiple isolates of Streptomyces thermoautotrophicus.</title>
        <authorList>
            <person name="MacKellar D.C."/>
            <person name="Lieber L."/>
            <person name="Norman J."/>
            <person name="Bolger A."/>
            <person name="Tobin C."/>
            <person name="Murray J.W."/>
            <person name="Friesen M."/>
            <person name="Prell J."/>
        </authorList>
    </citation>
    <scope>NUCLEOTIDE SEQUENCE [LARGE SCALE GENOMIC DNA]</scope>
    <source>
        <strain evidence="4">UBT1</strain>
    </source>
</reference>
<comment type="caution">
    <text evidence="2">The sequence shown here is derived from an EMBL/GenBank/DDBJ whole genome shotgun (WGS) entry which is preliminary data.</text>
</comment>
<name>A0A132MRK9_9ACTN</name>
<dbReference type="AlphaFoldDB" id="A0A132MRK9"/>
<organism evidence="2 5">
    <name type="scientific">Carbonactinospora thermoautotrophica</name>
    <dbReference type="NCBI Taxonomy" id="1469144"/>
    <lineage>
        <taxon>Bacteria</taxon>
        <taxon>Bacillati</taxon>
        <taxon>Actinomycetota</taxon>
        <taxon>Actinomycetes</taxon>
        <taxon>Kitasatosporales</taxon>
        <taxon>Carbonactinosporaceae</taxon>
        <taxon>Carbonactinospora</taxon>
    </lineage>
</organism>
<feature type="transmembrane region" description="Helical" evidence="1">
    <location>
        <begin position="6"/>
        <end position="30"/>
    </location>
</feature>
<keyword evidence="1" id="KW-1133">Transmembrane helix</keyword>
<keyword evidence="1" id="KW-0472">Membrane</keyword>
<dbReference type="EMBL" id="JYIK01001118">
    <property type="protein sequence ID" value="KWX05642.1"/>
    <property type="molecule type" value="Genomic_DNA"/>
</dbReference>
<evidence type="ECO:0000313" key="3">
    <source>
        <dbReference type="EMBL" id="KWX05642.1"/>
    </source>
</evidence>